<sequence>MTTVTVPMELLTIEDWDALEETDANRYWELVDGTIVMNSFPSVGHQLVAQRLVTRLHAQLPDGLVALQHIGVTIEAQFPPTERGPDVVVFPRALAHLDVPRIDPADVRLVVEVVSPGSRRTDRIGKVADYQYAGIPAYWIIDPAASDDSRFVAYELVGEAYKEVARGSGVIALERPFPVTVDVDALLTFD</sequence>
<dbReference type="EMBL" id="JACHMM010000001">
    <property type="protein sequence ID" value="MBB5786469.1"/>
    <property type="molecule type" value="Genomic_DNA"/>
</dbReference>
<organism evidence="2 3">
    <name type="scientific">Jiangella mangrovi</name>
    <dbReference type="NCBI Taxonomy" id="1524084"/>
    <lineage>
        <taxon>Bacteria</taxon>
        <taxon>Bacillati</taxon>
        <taxon>Actinomycetota</taxon>
        <taxon>Actinomycetes</taxon>
        <taxon>Jiangellales</taxon>
        <taxon>Jiangellaceae</taxon>
        <taxon>Jiangella</taxon>
    </lineage>
</organism>
<dbReference type="CDD" id="cd06260">
    <property type="entry name" value="DUF820-like"/>
    <property type="match status" value="1"/>
</dbReference>
<dbReference type="Gene3D" id="3.90.1570.10">
    <property type="entry name" value="tt1808, chain A"/>
    <property type="match status" value="1"/>
</dbReference>
<evidence type="ECO:0000313" key="3">
    <source>
        <dbReference type="Proteomes" id="UP000542813"/>
    </source>
</evidence>
<dbReference type="InterPro" id="IPR011335">
    <property type="entry name" value="Restrct_endonuc-II-like"/>
</dbReference>
<keyword evidence="2" id="KW-0540">Nuclease</keyword>
<evidence type="ECO:0000313" key="2">
    <source>
        <dbReference type="EMBL" id="MBB5786469.1"/>
    </source>
</evidence>
<keyword evidence="3" id="KW-1185">Reference proteome</keyword>
<dbReference type="Proteomes" id="UP000542813">
    <property type="component" value="Unassembled WGS sequence"/>
</dbReference>
<dbReference type="PANTHER" id="PTHR35400">
    <property type="entry name" value="SLR1083 PROTEIN"/>
    <property type="match status" value="1"/>
</dbReference>
<keyword evidence="2" id="KW-0378">Hydrolase</keyword>
<dbReference type="GO" id="GO:0004519">
    <property type="term" value="F:endonuclease activity"/>
    <property type="evidence" value="ECO:0007669"/>
    <property type="project" value="UniProtKB-KW"/>
</dbReference>
<protein>
    <submittedName>
        <fullName evidence="2">Uma2 family endonuclease</fullName>
    </submittedName>
</protein>
<proteinExistence type="predicted"/>
<dbReference type="InterPro" id="IPR012296">
    <property type="entry name" value="Nuclease_put_TT1808"/>
</dbReference>
<name>A0A7W9GMA9_9ACTN</name>
<dbReference type="AlphaFoldDB" id="A0A7W9GMA9"/>
<dbReference type="InterPro" id="IPR008538">
    <property type="entry name" value="Uma2"/>
</dbReference>
<dbReference type="Pfam" id="PF05685">
    <property type="entry name" value="Uma2"/>
    <property type="match status" value="1"/>
</dbReference>
<feature type="domain" description="Putative restriction endonuclease" evidence="1">
    <location>
        <begin position="16"/>
        <end position="178"/>
    </location>
</feature>
<dbReference type="PANTHER" id="PTHR35400:SF3">
    <property type="entry name" value="SLL1072 PROTEIN"/>
    <property type="match status" value="1"/>
</dbReference>
<evidence type="ECO:0000259" key="1">
    <source>
        <dbReference type="Pfam" id="PF05685"/>
    </source>
</evidence>
<comment type="caution">
    <text evidence="2">The sequence shown here is derived from an EMBL/GenBank/DDBJ whole genome shotgun (WGS) entry which is preliminary data.</text>
</comment>
<dbReference type="RefSeq" id="WP_184819939.1">
    <property type="nucleotide sequence ID" value="NZ_JACHMM010000001.1"/>
</dbReference>
<keyword evidence="2" id="KW-0255">Endonuclease</keyword>
<gene>
    <name evidence="2" type="ORF">HD601_001044</name>
</gene>
<dbReference type="SUPFAM" id="SSF52980">
    <property type="entry name" value="Restriction endonuclease-like"/>
    <property type="match status" value="1"/>
</dbReference>
<reference evidence="2 3" key="1">
    <citation type="submission" date="2020-08" db="EMBL/GenBank/DDBJ databases">
        <title>Sequencing the genomes of 1000 actinobacteria strains.</title>
        <authorList>
            <person name="Klenk H.-P."/>
        </authorList>
    </citation>
    <scope>NUCLEOTIDE SEQUENCE [LARGE SCALE GENOMIC DNA]</scope>
    <source>
        <strain evidence="2 3">DSM 102122</strain>
    </source>
</reference>
<accession>A0A7W9GMA9</accession>